<keyword evidence="1" id="KW-0472">Membrane</keyword>
<dbReference type="AlphaFoldDB" id="A0A060IHG5"/>
<gene>
    <name evidence="2" type="ORF">IE4771_PE00169</name>
</gene>
<organism evidence="2 3">
    <name type="scientific">Rhizobium etli bv. mimosae str. IE4771</name>
    <dbReference type="NCBI Taxonomy" id="1432050"/>
    <lineage>
        <taxon>Bacteria</taxon>
        <taxon>Pseudomonadati</taxon>
        <taxon>Pseudomonadota</taxon>
        <taxon>Alphaproteobacteria</taxon>
        <taxon>Hyphomicrobiales</taxon>
        <taxon>Rhizobiaceae</taxon>
        <taxon>Rhizobium/Agrobacterium group</taxon>
        <taxon>Rhizobium</taxon>
    </lineage>
</organism>
<evidence type="ECO:0000256" key="1">
    <source>
        <dbReference type="SAM" id="Phobius"/>
    </source>
</evidence>
<geneLocation type="plasmid" evidence="2 3">
    <name>pRetIE4771e</name>
</geneLocation>
<dbReference type="Proteomes" id="UP000027180">
    <property type="component" value="Plasmid pRetIE4771e"/>
</dbReference>
<keyword evidence="2" id="KW-0614">Plasmid</keyword>
<feature type="transmembrane region" description="Helical" evidence="1">
    <location>
        <begin position="12"/>
        <end position="31"/>
    </location>
</feature>
<reference evidence="2 3" key="1">
    <citation type="submission" date="2013-12" db="EMBL/GenBank/DDBJ databases">
        <title>Complete genome sequence of Rhizobium etli bv. mimosae IE4771.</title>
        <authorList>
            <person name="Bustos P."/>
            <person name="Santamaria R.I."/>
            <person name="Lozano L."/>
            <person name="Ormeno-Orrillo E."/>
            <person name="Rogel M.A."/>
            <person name="Romero D."/>
            <person name="Cevallos M.A."/>
            <person name="Martinez-Romero E."/>
            <person name="Gonzalez V."/>
        </authorList>
    </citation>
    <scope>NUCLEOTIDE SEQUENCE [LARGE SCALE GENOMIC DNA]</scope>
    <source>
        <strain evidence="2 3">IE4771</strain>
        <plasmid evidence="3">Plasmid pRetIE4771e</plasmid>
    </source>
</reference>
<dbReference type="OrthoDB" id="8401564at2"/>
<feature type="transmembrane region" description="Helical" evidence="1">
    <location>
        <begin position="37"/>
        <end position="61"/>
    </location>
</feature>
<evidence type="ECO:0008006" key="4">
    <source>
        <dbReference type="Google" id="ProtNLM"/>
    </source>
</evidence>
<dbReference type="KEGG" id="rei:IE4771_PE00169"/>
<dbReference type="EMBL" id="CP006991">
    <property type="protein sequence ID" value="AIC31395.1"/>
    <property type="molecule type" value="Genomic_DNA"/>
</dbReference>
<evidence type="ECO:0000313" key="2">
    <source>
        <dbReference type="EMBL" id="AIC31395.1"/>
    </source>
</evidence>
<dbReference type="HOGENOM" id="CLU_2755051_0_0_5"/>
<keyword evidence="1" id="KW-1133">Transmembrane helix</keyword>
<proteinExistence type="predicted"/>
<accession>A0A060IHG5</accession>
<keyword evidence="1" id="KW-0812">Transmembrane</keyword>
<evidence type="ECO:0000313" key="3">
    <source>
        <dbReference type="Proteomes" id="UP000027180"/>
    </source>
</evidence>
<protein>
    <recommendedName>
        <fullName evidence="4">Exopolysaccharide production repressor protein</fullName>
    </recommendedName>
</protein>
<sequence>MQLHQLMRAPGSYWRMLVVTFAFALITYLRYKSVTLTLYYSFVCIFLMQLGYIGGILFLAWRERQGRRAD</sequence>
<name>A0A060IHG5_RHIET</name>